<evidence type="ECO:0000256" key="1">
    <source>
        <dbReference type="SAM" id="MobiDB-lite"/>
    </source>
</evidence>
<proteinExistence type="predicted"/>
<sequence length="184" mass="20667">MLTPFHRNDNTFSYEQGNLRAQFSYLFPDRTVLDSMVDTASQNLSEQYTTGNGDTTNSTISRTTILNIDKVPMNPRTIAETVHTIASCGWRTDKEMQSFPGVLLVNDDKSGYGNCPSEIASLSNTKVNSDKKNSDNIPSTMSSNSAKDRKANNYAEETEPQWCYFHQFVSNVLQKWVGQVSRNT</sequence>
<protein>
    <submittedName>
        <fullName evidence="3">DUF1996 domain-containing protein</fullName>
    </submittedName>
</protein>
<accession>A0A1I7X7A2</accession>
<keyword evidence="2" id="KW-1185">Reference proteome</keyword>
<dbReference type="Proteomes" id="UP000095283">
    <property type="component" value="Unplaced"/>
</dbReference>
<dbReference type="WBParaSite" id="Hba_13270">
    <property type="protein sequence ID" value="Hba_13270"/>
    <property type="gene ID" value="Hba_13270"/>
</dbReference>
<evidence type="ECO:0000313" key="3">
    <source>
        <dbReference type="WBParaSite" id="Hba_13270"/>
    </source>
</evidence>
<evidence type="ECO:0000313" key="2">
    <source>
        <dbReference type="Proteomes" id="UP000095283"/>
    </source>
</evidence>
<reference evidence="3" key="1">
    <citation type="submission" date="2016-11" db="UniProtKB">
        <authorList>
            <consortium name="WormBaseParasite"/>
        </authorList>
    </citation>
    <scope>IDENTIFICATION</scope>
</reference>
<feature type="region of interest" description="Disordered" evidence="1">
    <location>
        <begin position="126"/>
        <end position="153"/>
    </location>
</feature>
<organism evidence="2 3">
    <name type="scientific">Heterorhabditis bacteriophora</name>
    <name type="common">Entomopathogenic nematode worm</name>
    <dbReference type="NCBI Taxonomy" id="37862"/>
    <lineage>
        <taxon>Eukaryota</taxon>
        <taxon>Metazoa</taxon>
        <taxon>Ecdysozoa</taxon>
        <taxon>Nematoda</taxon>
        <taxon>Chromadorea</taxon>
        <taxon>Rhabditida</taxon>
        <taxon>Rhabditina</taxon>
        <taxon>Rhabditomorpha</taxon>
        <taxon>Strongyloidea</taxon>
        <taxon>Heterorhabditidae</taxon>
        <taxon>Heterorhabditis</taxon>
    </lineage>
</organism>
<feature type="compositionally biased region" description="Polar residues" evidence="1">
    <location>
        <begin position="135"/>
        <end position="145"/>
    </location>
</feature>
<dbReference type="AlphaFoldDB" id="A0A1I7X7A2"/>
<name>A0A1I7X7A2_HETBA</name>